<evidence type="ECO:0000313" key="2">
    <source>
        <dbReference type="Proteomes" id="UP000614200"/>
    </source>
</evidence>
<dbReference type="EMBL" id="JADKNH010000005">
    <property type="protein sequence ID" value="MBF4693348.1"/>
    <property type="molecule type" value="Genomic_DNA"/>
</dbReference>
<protein>
    <submittedName>
        <fullName evidence="1">Uncharacterized protein</fullName>
    </submittedName>
</protein>
<keyword evidence="2" id="KW-1185">Reference proteome</keyword>
<organism evidence="1 2">
    <name type="scientific">Fusibacter ferrireducens</name>
    <dbReference type="NCBI Taxonomy" id="2785058"/>
    <lineage>
        <taxon>Bacteria</taxon>
        <taxon>Bacillati</taxon>
        <taxon>Bacillota</taxon>
        <taxon>Clostridia</taxon>
        <taxon>Eubacteriales</taxon>
        <taxon>Eubacteriales Family XII. Incertae Sedis</taxon>
        <taxon>Fusibacter</taxon>
    </lineage>
</organism>
<comment type="caution">
    <text evidence="1">The sequence shown here is derived from an EMBL/GenBank/DDBJ whole genome shotgun (WGS) entry which is preliminary data.</text>
</comment>
<gene>
    <name evidence="1" type="ORF">ISU02_09465</name>
</gene>
<reference evidence="1 2" key="1">
    <citation type="submission" date="2020-11" db="EMBL/GenBank/DDBJ databases">
        <title>Fusibacter basophilias sp. nov.</title>
        <authorList>
            <person name="Qiu D."/>
        </authorList>
    </citation>
    <scope>NUCLEOTIDE SEQUENCE [LARGE SCALE GENOMIC DNA]</scope>
    <source>
        <strain evidence="1 2">Q10-2</strain>
    </source>
</reference>
<dbReference type="Proteomes" id="UP000614200">
    <property type="component" value="Unassembled WGS sequence"/>
</dbReference>
<sequence>MGVGREAFKLSVNKYPGKWLTRVLPNNDGAYKFWEKVISEVATEPPEVKKELYMGKEMVYFYYNV</sequence>
<proteinExistence type="predicted"/>
<evidence type="ECO:0000313" key="1">
    <source>
        <dbReference type="EMBL" id="MBF4693348.1"/>
    </source>
</evidence>
<name>A0ABR9ZT78_9FIRM</name>
<accession>A0ABR9ZT78</accession>